<gene>
    <name evidence="2" type="ORF">ORAREDHAP_LOCUS42395</name>
</gene>
<reference evidence="3" key="1">
    <citation type="journal article" date="2020" name="Genome Biol.">
        <title>Gamete binning: chromosome-level and haplotype-resolved genome assembly enabled by high-throughput single-cell sequencing of gamete genomes.</title>
        <authorList>
            <person name="Campoy J.A."/>
            <person name="Sun H."/>
            <person name="Goel M."/>
            <person name="Jiao W.-B."/>
            <person name="Folz-Donahue K."/>
            <person name="Wang N."/>
            <person name="Rubio M."/>
            <person name="Liu C."/>
            <person name="Kukat C."/>
            <person name="Ruiz D."/>
            <person name="Huettel B."/>
            <person name="Schneeberger K."/>
        </authorList>
    </citation>
    <scope>NUCLEOTIDE SEQUENCE [LARGE SCALE GENOMIC DNA]</scope>
    <source>
        <strain evidence="3">cv. Rojo Pasion</strain>
    </source>
</reference>
<evidence type="ECO:0000256" key="1">
    <source>
        <dbReference type="SAM" id="MobiDB-lite"/>
    </source>
</evidence>
<keyword evidence="3" id="KW-1185">Reference proteome</keyword>
<dbReference type="AlphaFoldDB" id="A0A6J5XWA0"/>
<feature type="region of interest" description="Disordered" evidence="1">
    <location>
        <begin position="143"/>
        <end position="166"/>
    </location>
</feature>
<dbReference type="Proteomes" id="UP000507245">
    <property type="component" value="Unassembled WGS sequence"/>
</dbReference>
<accession>A0A6J5XWA0</accession>
<organism evidence="2 3">
    <name type="scientific">Prunus armeniaca</name>
    <name type="common">Apricot</name>
    <name type="synonym">Armeniaca vulgaris</name>
    <dbReference type="NCBI Taxonomy" id="36596"/>
    <lineage>
        <taxon>Eukaryota</taxon>
        <taxon>Viridiplantae</taxon>
        <taxon>Streptophyta</taxon>
        <taxon>Embryophyta</taxon>
        <taxon>Tracheophyta</taxon>
        <taxon>Spermatophyta</taxon>
        <taxon>Magnoliopsida</taxon>
        <taxon>eudicotyledons</taxon>
        <taxon>Gunneridae</taxon>
        <taxon>Pentapetalae</taxon>
        <taxon>rosids</taxon>
        <taxon>fabids</taxon>
        <taxon>Rosales</taxon>
        <taxon>Rosaceae</taxon>
        <taxon>Amygdaloideae</taxon>
        <taxon>Amygdaleae</taxon>
        <taxon>Prunus</taxon>
    </lineage>
</organism>
<protein>
    <submittedName>
        <fullName evidence="2">Uncharacterized protein</fullName>
    </submittedName>
</protein>
<feature type="region of interest" description="Disordered" evidence="1">
    <location>
        <begin position="40"/>
        <end position="74"/>
    </location>
</feature>
<evidence type="ECO:0000313" key="2">
    <source>
        <dbReference type="EMBL" id="CAB4316567.1"/>
    </source>
</evidence>
<dbReference type="EMBL" id="CAEKKB010000007">
    <property type="protein sequence ID" value="CAB4316567.1"/>
    <property type="molecule type" value="Genomic_DNA"/>
</dbReference>
<proteinExistence type="predicted"/>
<evidence type="ECO:0000313" key="3">
    <source>
        <dbReference type="Proteomes" id="UP000507245"/>
    </source>
</evidence>
<feature type="compositionally biased region" description="Polar residues" evidence="1">
    <location>
        <begin position="156"/>
        <end position="165"/>
    </location>
</feature>
<sequence>MRSRTTKPPPQIKMSPTLLSRQEQLFLLLFFWGQEGQKRDAFYQSKADTPPPPPPRSRSPRIEREDRGPGQVGLGYRAVSAVGGDRGRARTVQRRRVWIREGNRSDVPLTQPGNGPEGTAAWGMPACEEPGGDCNEQNLTHTGLNDEQTLERESKGSLNEWTSSKEGGKNHVFREVAVRILSELRE</sequence>
<dbReference type="OrthoDB" id="1729484at2759"/>
<name>A0A6J5XWA0_PRUAR</name>